<sequence length="70" mass="7731">MLAELNSNATVDVHLGDMLILYIALAKGSSSYLVRSITEHISTNIKLCEVILGVNFKVKRVGKLFEIVKL</sequence>
<dbReference type="Proteomes" id="UP000268446">
    <property type="component" value="Unassembled WGS sequence"/>
</dbReference>
<name>A0A497EUC9_9CREN</name>
<feature type="domain" description="RNA 3'-terminal phosphate cyclase" evidence="1">
    <location>
        <begin position="9"/>
        <end position="58"/>
    </location>
</feature>
<protein>
    <recommendedName>
        <fullName evidence="1">RNA 3'-terminal phosphate cyclase domain-containing protein</fullName>
    </recommendedName>
</protein>
<dbReference type="InterPro" id="IPR023797">
    <property type="entry name" value="RNA3'_phos_cyclase_dom"/>
</dbReference>
<dbReference type="EMBL" id="QMQZ01000099">
    <property type="protein sequence ID" value="RLE50847.1"/>
    <property type="molecule type" value="Genomic_DNA"/>
</dbReference>
<proteinExistence type="predicted"/>
<dbReference type="GO" id="GO:0003824">
    <property type="term" value="F:catalytic activity"/>
    <property type="evidence" value="ECO:0007669"/>
    <property type="project" value="InterPro"/>
</dbReference>
<dbReference type="InterPro" id="IPR037136">
    <property type="entry name" value="RNA3'_phos_cyclase_dom_sf"/>
</dbReference>
<dbReference type="Pfam" id="PF01137">
    <property type="entry name" value="RTC"/>
    <property type="match status" value="1"/>
</dbReference>
<dbReference type="Gene3D" id="3.65.10.20">
    <property type="entry name" value="RNA 3'-terminal phosphate cyclase domain"/>
    <property type="match status" value="1"/>
</dbReference>
<comment type="caution">
    <text evidence="2">The sequence shown here is derived from an EMBL/GenBank/DDBJ whole genome shotgun (WGS) entry which is preliminary data.</text>
</comment>
<reference evidence="2 3" key="1">
    <citation type="submission" date="2018-06" db="EMBL/GenBank/DDBJ databases">
        <title>Extensive metabolic versatility and redundancy in microbially diverse, dynamic hydrothermal sediments.</title>
        <authorList>
            <person name="Dombrowski N."/>
            <person name="Teske A."/>
            <person name="Baker B.J."/>
        </authorList>
    </citation>
    <scope>NUCLEOTIDE SEQUENCE [LARGE SCALE GENOMIC DNA]</scope>
    <source>
        <strain evidence="2">B29_G17</strain>
    </source>
</reference>
<dbReference type="InterPro" id="IPR013792">
    <property type="entry name" value="RNA3'P_cycl/enolpyr_Trfase_a/b"/>
</dbReference>
<evidence type="ECO:0000313" key="2">
    <source>
        <dbReference type="EMBL" id="RLE50847.1"/>
    </source>
</evidence>
<organism evidence="2 3">
    <name type="scientific">Thermoproteota archaeon</name>
    <dbReference type="NCBI Taxonomy" id="2056631"/>
    <lineage>
        <taxon>Archaea</taxon>
        <taxon>Thermoproteota</taxon>
    </lineage>
</organism>
<evidence type="ECO:0000259" key="1">
    <source>
        <dbReference type="Pfam" id="PF01137"/>
    </source>
</evidence>
<accession>A0A497EUC9</accession>
<gene>
    <name evidence="2" type="ORF">DRJ20_02975</name>
</gene>
<dbReference type="AlphaFoldDB" id="A0A497EUC9"/>
<evidence type="ECO:0000313" key="3">
    <source>
        <dbReference type="Proteomes" id="UP000268446"/>
    </source>
</evidence>
<dbReference type="SUPFAM" id="SSF55205">
    <property type="entry name" value="EPT/RTPC-like"/>
    <property type="match status" value="1"/>
</dbReference>